<feature type="compositionally biased region" description="Basic and acidic residues" evidence="2">
    <location>
        <begin position="205"/>
        <end position="223"/>
    </location>
</feature>
<sequence>MGDSQTPTNLSAANDTSADPDEENDTLMDDEQSPASPDGKETTSDESPAYTLNRNEICEALGIESGHDDLSRRARAASQSRIIKSVTQQWPWEWAGDFPPKRWTPNMVQSLARLIRHVAQGADGLSNKHTLEDVKVFIRHQVNLRPSHTPFRPSDINDAMSHFGVTRNKSETVSDENKVESRRIKRVDEDDEEDKKVVDGSIADTKQHVHTDDKNDECHKDDGGGTSIISKAAASPITMSTRDQKTNPSQPKEINADNHAPQSPPTSSTKRARTGDTSLDPDTTALDRPAKRPSSSTREPSFTNNLSAPPSKDSTKTATKEQDMATFRAVVKRRRAESRYKHTTLEHECAVFEEDVERRLDEVEQGHFSVPSENTLASCLRARGNLAGNLQKLRQTVQEFQNNNDLLATIDIETRTIIAKDHERRLCEMQKQLDKAKAEVRQAKLNVRVERQEVDRLVWKDVDKAHEMEAKLERACTERDRWRCIEHLAAMNDDDLDKVMEVLEKEGLVPPEDPEEGD</sequence>
<feature type="compositionally biased region" description="Basic and acidic residues" evidence="2">
    <location>
        <begin position="313"/>
        <end position="323"/>
    </location>
</feature>
<accession>A0A428PXD8</accession>
<dbReference type="Proteomes" id="UP000288168">
    <property type="component" value="Unassembled WGS sequence"/>
</dbReference>
<reference evidence="3 4" key="1">
    <citation type="submission" date="2017-06" db="EMBL/GenBank/DDBJ databases">
        <title>Comparative genomic analysis of Ambrosia Fusariam Clade fungi.</title>
        <authorList>
            <person name="Stajich J.E."/>
            <person name="Carrillo J."/>
            <person name="Kijimoto T."/>
            <person name="Eskalen A."/>
            <person name="O'Donnell K."/>
            <person name="Kasson M."/>
        </authorList>
    </citation>
    <scope>NUCLEOTIDE SEQUENCE [LARGE SCALE GENOMIC DNA]</scope>
    <source>
        <strain evidence="3 4">NRRL62584</strain>
    </source>
</reference>
<gene>
    <name evidence="3" type="ORF">CEP54_008112</name>
</gene>
<proteinExistence type="predicted"/>
<feature type="compositionally biased region" description="Polar residues" evidence="2">
    <location>
        <begin position="237"/>
        <end position="252"/>
    </location>
</feature>
<feature type="compositionally biased region" description="Basic and acidic residues" evidence="2">
    <location>
        <begin position="168"/>
        <end position="198"/>
    </location>
</feature>
<dbReference type="AlphaFoldDB" id="A0A428PXD8"/>
<keyword evidence="4" id="KW-1185">Reference proteome</keyword>
<evidence type="ECO:0000256" key="1">
    <source>
        <dbReference type="SAM" id="Coils"/>
    </source>
</evidence>
<evidence type="ECO:0000256" key="2">
    <source>
        <dbReference type="SAM" id="MobiDB-lite"/>
    </source>
</evidence>
<feature type="region of interest" description="Disordered" evidence="2">
    <location>
        <begin position="166"/>
        <end position="325"/>
    </location>
</feature>
<evidence type="ECO:0000313" key="3">
    <source>
        <dbReference type="EMBL" id="RSL57744.1"/>
    </source>
</evidence>
<feature type="region of interest" description="Disordered" evidence="2">
    <location>
        <begin position="1"/>
        <end position="52"/>
    </location>
</feature>
<evidence type="ECO:0000313" key="4">
    <source>
        <dbReference type="Proteomes" id="UP000288168"/>
    </source>
</evidence>
<dbReference type="OrthoDB" id="5089539at2759"/>
<feature type="compositionally biased region" description="Polar residues" evidence="2">
    <location>
        <begin position="1"/>
        <end position="17"/>
    </location>
</feature>
<feature type="compositionally biased region" description="Polar residues" evidence="2">
    <location>
        <begin position="293"/>
        <end position="308"/>
    </location>
</feature>
<dbReference type="EMBL" id="NKCI01000079">
    <property type="protein sequence ID" value="RSL57744.1"/>
    <property type="molecule type" value="Genomic_DNA"/>
</dbReference>
<comment type="caution">
    <text evidence="3">The sequence shown here is derived from an EMBL/GenBank/DDBJ whole genome shotgun (WGS) entry which is preliminary data.</text>
</comment>
<feature type="coiled-coil region" evidence="1">
    <location>
        <begin position="383"/>
        <end position="453"/>
    </location>
</feature>
<name>A0A428PXD8_9HYPO</name>
<feature type="compositionally biased region" description="Acidic residues" evidence="2">
    <location>
        <begin position="18"/>
        <end position="32"/>
    </location>
</feature>
<organism evidence="3 4">
    <name type="scientific">Fusarium duplospermum</name>
    <dbReference type="NCBI Taxonomy" id="1325734"/>
    <lineage>
        <taxon>Eukaryota</taxon>
        <taxon>Fungi</taxon>
        <taxon>Dikarya</taxon>
        <taxon>Ascomycota</taxon>
        <taxon>Pezizomycotina</taxon>
        <taxon>Sordariomycetes</taxon>
        <taxon>Hypocreomycetidae</taxon>
        <taxon>Hypocreales</taxon>
        <taxon>Nectriaceae</taxon>
        <taxon>Fusarium</taxon>
        <taxon>Fusarium solani species complex</taxon>
    </lineage>
</organism>
<protein>
    <submittedName>
        <fullName evidence="3">Uncharacterized protein</fullName>
    </submittedName>
</protein>
<feature type="compositionally biased region" description="Polar residues" evidence="2">
    <location>
        <begin position="265"/>
        <end position="281"/>
    </location>
</feature>
<keyword evidence="1" id="KW-0175">Coiled coil</keyword>